<reference evidence="1" key="2">
    <citation type="submission" date="2023-05" db="EMBL/GenBank/DDBJ databases">
        <authorList>
            <person name="Schelkunov M.I."/>
        </authorList>
    </citation>
    <scope>NUCLEOTIDE SEQUENCE</scope>
    <source>
        <strain evidence="1">Hsosn_3</strain>
        <tissue evidence="1">Leaf</tissue>
    </source>
</reference>
<protein>
    <submittedName>
        <fullName evidence="1">Uncharacterized protein</fullName>
    </submittedName>
</protein>
<accession>A0AAD8MZ14</accession>
<dbReference type="AlphaFoldDB" id="A0AAD8MZ14"/>
<organism evidence="1 2">
    <name type="scientific">Heracleum sosnowskyi</name>
    <dbReference type="NCBI Taxonomy" id="360622"/>
    <lineage>
        <taxon>Eukaryota</taxon>
        <taxon>Viridiplantae</taxon>
        <taxon>Streptophyta</taxon>
        <taxon>Embryophyta</taxon>
        <taxon>Tracheophyta</taxon>
        <taxon>Spermatophyta</taxon>
        <taxon>Magnoliopsida</taxon>
        <taxon>eudicotyledons</taxon>
        <taxon>Gunneridae</taxon>
        <taxon>Pentapetalae</taxon>
        <taxon>asterids</taxon>
        <taxon>campanulids</taxon>
        <taxon>Apiales</taxon>
        <taxon>Apiaceae</taxon>
        <taxon>Apioideae</taxon>
        <taxon>apioid superclade</taxon>
        <taxon>Tordylieae</taxon>
        <taxon>Tordyliinae</taxon>
        <taxon>Heracleum</taxon>
    </lineage>
</organism>
<dbReference type="Proteomes" id="UP001237642">
    <property type="component" value="Unassembled WGS sequence"/>
</dbReference>
<reference evidence="1" key="1">
    <citation type="submission" date="2023-02" db="EMBL/GenBank/DDBJ databases">
        <title>Genome of toxic invasive species Heracleum sosnowskyi carries increased number of genes despite the absence of recent whole-genome duplications.</title>
        <authorList>
            <person name="Schelkunov M."/>
            <person name="Shtratnikova V."/>
            <person name="Makarenko M."/>
            <person name="Klepikova A."/>
            <person name="Omelchenko D."/>
            <person name="Novikova G."/>
            <person name="Obukhova E."/>
            <person name="Bogdanov V."/>
            <person name="Penin A."/>
            <person name="Logacheva M."/>
        </authorList>
    </citation>
    <scope>NUCLEOTIDE SEQUENCE</scope>
    <source>
        <strain evidence="1">Hsosn_3</strain>
        <tissue evidence="1">Leaf</tissue>
    </source>
</reference>
<proteinExistence type="predicted"/>
<dbReference type="EMBL" id="JAUIZM010000004">
    <property type="protein sequence ID" value="KAK1388878.1"/>
    <property type="molecule type" value="Genomic_DNA"/>
</dbReference>
<name>A0AAD8MZ14_9APIA</name>
<gene>
    <name evidence="1" type="ORF">POM88_017056</name>
</gene>
<keyword evidence="2" id="KW-1185">Reference proteome</keyword>
<evidence type="ECO:0000313" key="1">
    <source>
        <dbReference type="EMBL" id="KAK1388878.1"/>
    </source>
</evidence>
<sequence length="129" mass="14852">MRNLLHVKLKLDFINIVLSKEMMFEADELVSDHSSHENKVLEWQPASPLAWNITGTYEGSWGLLDYKNTNPRSPKIRESSGDSVIELIIAPTKVNGVHYVEWQLSSFSSWISLLVEHMLTTWRNIVTLK</sequence>
<comment type="caution">
    <text evidence="1">The sequence shown here is derived from an EMBL/GenBank/DDBJ whole genome shotgun (WGS) entry which is preliminary data.</text>
</comment>
<evidence type="ECO:0000313" key="2">
    <source>
        <dbReference type="Proteomes" id="UP001237642"/>
    </source>
</evidence>